<dbReference type="Proteomes" id="UP001363622">
    <property type="component" value="Unassembled WGS sequence"/>
</dbReference>
<name>A0ABR1KT89_9PEZI</name>
<proteinExistence type="predicted"/>
<sequence>MASAEQPAFLLALSGPSSSGKTTLARLLREILPSAYILHLDDFYKHDSQIPVTSAGVQDWDCLDAIDIPPLRNALEHIKAHGTPPPDFISKEDQNAVGECGISSAVFDKCRERVRQYFESVKDKWGAKKIAIIDGFLLFSSEMAEMGIRDQFDLRLFLRASYATAKKRREARSGYITLEGFWEDPPGYVDDVVWPNYVKDHNFLFQGGDVDGELDQEVCQKIDVNGMPTDAEGDMGKVLEWATGIILKKLDALLQ</sequence>
<comment type="caution">
    <text evidence="1">The sequence shown here is derived from an EMBL/GenBank/DDBJ whole genome shotgun (WGS) entry which is preliminary data.</text>
</comment>
<dbReference type="InterPro" id="IPR027417">
    <property type="entry name" value="P-loop_NTPase"/>
</dbReference>
<dbReference type="Gene3D" id="3.40.50.300">
    <property type="entry name" value="P-loop containing nucleotide triphosphate hydrolases"/>
    <property type="match status" value="1"/>
</dbReference>
<dbReference type="SUPFAM" id="SSF52540">
    <property type="entry name" value="P-loop containing nucleoside triphosphate hydrolases"/>
    <property type="match status" value="1"/>
</dbReference>
<evidence type="ECO:0000313" key="1">
    <source>
        <dbReference type="EMBL" id="KAK7518463.1"/>
    </source>
</evidence>
<dbReference type="CDD" id="cd02024">
    <property type="entry name" value="NRK1"/>
    <property type="match status" value="1"/>
</dbReference>
<accession>A0ABR1KT89</accession>
<evidence type="ECO:0000313" key="2">
    <source>
        <dbReference type="Proteomes" id="UP001363622"/>
    </source>
</evidence>
<reference evidence="1 2" key="1">
    <citation type="submission" date="2024-04" db="EMBL/GenBank/DDBJ databases">
        <title>Phyllosticta paracitricarpa is synonymous to the EU quarantine fungus P. citricarpa based on phylogenomic analyses.</title>
        <authorList>
            <consortium name="Lawrence Berkeley National Laboratory"/>
            <person name="Van Ingen-Buijs V.A."/>
            <person name="Van Westerhoven A.C."/>
            <person name="Haridas S."/>
            <person name="Skiadas P."/>
            <person name="Martin F."/>
            <person name="Groenewald J.Z."/>
            <person name="Crous P.W."/>
            <person name="Seidl M.F."/>
        </authorList>
    </citation>
    <scope>NUCLEOTIDE SEQUENCE [LARGE SCALE GENOMIC DNA]</scope>
    <source>
        <strain evidence="1 2">CBS 123371</strain>
    </source>
</reference>
<keyword evidence="1" id="KW-0378">Hydrolase</keyword>
<protein>
    <submittedName>
        <fullName evidence="1">P-loop containing nucleoside triphosphate hydrolase protein</fullName>
    </submittedName>
</protein>
<dbReference type="PANTHER" id="PTHR10285">
    <property type="entry name" value="URIDINE KINASE"/>
    <property type="match status" value="1"/>
</dbReference>
<keyword evidence="2" id="KW-1185">Reference proteome</keyword>
<organism evidence="1 2">
    <name type="scientific">Phyllosticta citriasiana</name>
    <dbReference type="NCBI Taxonomy" id="595635"/>
    <lineage>
        <taxon>Eukaryota</taxon>
        <taxon>Fungi</taxon>
        <taxon>Dikarya</taxon>
        <taxon>Ascomycota</taxon>
        <taxon>Pezizomycotina</taxon>
        <taxon>Dothideomycetes</taxon>
        <taxon>Dothideomycetes incertae sedis</taxon>
        <taxon>Botryosphaeriales</taxon>
        <taxon>Phyllostictaceae</taxon>
        <taxon>Phyllosticta</taxon>
    </lineage>
</organism>
<dbReference type="GO" id="GO:0016787">
    <property type="term" value="F:hydrolase activity"/>
    <property type="evidence" value="ECO:0007669"/>
    <property type="project" value="UniProtKB-KW"/>
</dbReference>
<gene>
    <name evidence="1" type="ORF">IWZ03DRAFT_146354</name>
</gene>
<dbReference type="EMBL" id="JBBPHU010000004">
    <property type="protein sequence ID" value="KAK7518463.1"/>
    <property type="molecule type" value="Genomic_DNA"/>
</dbReference>